<dbReference type="InterPro" id="IPR000700">
    <property type="entry name" value="PAS-assoc_C"/>
</dbReference>
<dbReference type="SMART" id="SM00448">
    <property type="entry name" value="REC"/>
    <property type="match status" value="2"/>
</dbReference>
<feature type="domain" description="PAC" evidence="16">
    <location>
        <begin position="347"/>
        <end position="399"/>
    </location>
</feature>
<dbReference type="RefSeq" id="WP_072325922.1">
    <property type="nucleotide sequence ID" value="NZ_FPJW01000005.1"/>
</dbReference>
<keyword evidence="7" id="KW-0418">Kinase</keyword>
<gene>
    <name evidence="17" type="ORF">SAMN02745752_01691</name>
</gene>
<feature type="modified residue" description="4-aspartylphosphate" evidence="11">
    <location>
        <position position="65"/>
    </location>
</feature>
<dbReference type="NCBIfam" id="TIGR00229">
    <property type="entry name" value="sensory_box"/>
    <property type="match status" value="1"/>
</dbReference>
<evidence type="ECO:0000256" key="4">
    <source>
        <dbReference type="ARBA" id="ARBA00022553"/>
    </source>
</evidence>
<keyword evidence="8" id="KW-0067">ATP-binding</keyword>
<dbReference type="FunFam" id="3.30.565.10:FF:000006">
    <property type="entry name" value="Sensor histidine kinase WalK"/>
    <property type="match status" value="1"/>
</dbReference>
<dbReference type="Proteomes" id="UP000182350">
    <property type="component" value="Unassembled WGS sequence"/>
</dbReference>
<dbReference type="InterPro" id="IPR000014">
    <property type="entry name" value="PAS"/>
</dbReference>
<dbReference type="InterPro" id="IPR003661">
    <property type="entry name" value="HisK_dim/P_dom"/>
</dbReference>
<evidence type="ECO:0000256" key="12">
    <source>
        <dbReference type="SAM" id="Coils"/>
    </source>
</evidence>
<dbReference type="Gene3D" id="3.30.450.20">
    <property type="entry name" value="PAS domain"/>
    <property type="match status" value="1"/>
</dbReference>
<keyword evidence="5" id="KW-0808">Transferase</keyword>
<dbReference type="InterPro" id="IPR001610">
    <property type="entry name" value="PAC"/>
</dbReference>
<keyword evidence="18" id="KW-1185">Reference proteome</keyword>
<evidence type="ECO:0000259" key="13">
    <source>
        <dbReference type="PROSITE" id="PS50109"/>
    </source>
</evidence>
<dbReference type="Gene3D" id="3.40.50.2300">
    <property type="match status" value="2"/>
</dbReference>
<dbReference type="InterPro" id="IPR035965">
    <property type="entry name" value="PAS-like_dom_sf"/>
</dbReference>
<evidence type="ECO:0000259" key="15">
    <source>
        <dbReference type="PROSITE" id="PS50112"/>
    </source>
</evidence>
<dbReference type="SMART" id="SM00388">
    <property type="entry name" value="HisKA"/>
    <property type="match status" value="1"/>
</dbReference>
<dbReference type="Pfam" id="PF13426">
    <property type="entry name" value="PAS_9"/>
    <property type="match status" value="1"/>
</dbReference>
<dbReference type="Gene3D" id="1.10.287.130">
    <property type="match status" value="1"/>
</dbReference>
<dbReference type="SMART" id="SM00086">
    <property type="entry name" value="PAC"/>
    <property type="match status" value="1"/>
</dbReference>
<dbReference type="InterPro" id="IPR001789">
    <property type="entry name" value="Sig_transdc_resp-reg_receiver"/>
</dbReference>
<evidence type="ECO:0000313" key="18">
    <source>
        <dbReference type="Proteomes" id="UP000182350"/>
    </source>
</evidence>
<evidence type="ECO:0000259" key="16">
    <source>
        <dbReference type="PROSITE" id="PS50113"/>
    </source>
</evidence>
<evidence type="ECO:0000256" key="2">
    <source>
        <dbReference type="ARBA" id="ARBA00004370"/>
    </source>
</evidence>
<keyword evidence="4 11" id="KW-0597">Phosphoprotein</keyword>
<dbReference type="GO" id="GO:0009927">
    <property type="term" value="F:histidine phosphotransfer kinase activity"/>
    <property type="evidence" value="ECO:0007669"/>
    <property type="project" value="TreeGrafter"/>
</dbReference>
<comment type="catalytic activity">
    <reaction evidence="1">
        <text>ATP + protein L-histidine = ADP + protein N-phospho-L-histidine.</text>
        <dbReference type="EC" id="2.7.13.3"/>
    </reaction>
</comment>
<dbReference type="GO" id="GO:0005886">
    <property type="term" value="C:plasma membrane"/>
    <property type="evidence" value="ECO:0007669"/>
    <property type="project" value="TreeGrafter"/>
</dbReference>
<evidence type="ECO:0000256" key="7">
    <source>
        <dbReference type="ARBA" id="ARBA00022777"/>
    </source>
</evidence>
<dbReference type="SMART" id="SM00387">
    <property type="entry name" value="HATPase_c"/>
    <property type="match status" value="1"/>
</dbReference>
<dbReference type="SUPFAM" id="SSF52172">
    <property type="entry name" value="CheY-like"/>
    <property type="match status" value="2"/>
</dbReference>
<feature type="modified residue" description="4-aspartylphosphate" evidence="11">
    <location>
        <position position="189"/>
    </location>
</feature>
<evidence type="ECO:0000313" key="17">
    <source>
        <dbReference type="EMBL" id="SFX44136.1"/>
    </source>
</evidence>
<protein>
    <recommendedName>
        <fullName evidence="3">histidine kinase</fullName>
        <ecNumber evidence="3">2.7.13.3</ecNumber>
    </recommendedName>
</protein>
<feature type="domain" description="PAS" evidence="15">
    <location>
        <begin position="289"/>
        <end position="330"/>
    </location>
</feature>
<dbReference type="PROSITE" id="PS50112">
    <property type="entry name" value="PAS"/>
    <property type="match status" value="1"/>
</dbReference>
<dbReference type="InterPro" id="IPR011006">
    <property type="entry name" value="CheY-like_superfamily"/>
</dbReference>
<keyword evidence="9" id="KW-0902">Two-component regulatory system</keyword>
<dbReference type="STRING" id="1122209.SAMN02745752_01691"/>
<dbReference type="PANTHER" id="PTHR43047:SF72">
    <property type="entry name" value="OSMOSENSING HISTIDINE PROTEIN KINASE SLN1"/>
    <property type="match status" value="1"/>
</dbReference>
<dbReference type="SUPFAM" id="SSF47384">
    <property type="entry name" value="Homodimeric domain of signal transducing histidine kinase"/>
    <property type="match status" value="1"/>
</dbReference>
<dbReference type="Pfam" id="PF00072">
    <property type="entry name" value="Response_reg"/>
    <property type="match status" value="2"/>
</dbReference>
<dbReference type="Pfam" id="PF00512">
    <property type="entry name" value="HisKA"/>
    <property type="match status" value="1"/>
</dbReference>
<dbReference type="CDD" id="cd16922">
    <property type="entry name" value="HATPase_EvgS-ArcB-TorS-like"/>
    <property type="match status" value="1"/>
</dbReference>
<evidence type="ECO:0000256" key="5">
    <source>
        <dbReference type="ARBA" id="ARBA00022679"/>
    </source>
</evidence>
<dbReference type="GO" id="GO:0000155">
    <property type="term" value="F:phosphorelay sensor kinase activity"/>
    <property type="evidence" value="ECO:0007669"/>
    <property type="project" value="InterPro"/>
</dbReference>
<dbReference type="PRINTS" id="PR00344">
    <property type="entry name" value="BCTRLSENSOR"/>
</dbReference>
<dbReference type="SMART" id="SM00091">
    <property type="entry name" value="PAS"/>
    <property type="match status" value="1"/>
</dbReference>
<keyword evidence="6" id="KW-0547">Nucleotide-binding</keyword>
<feature type="domain" description="Response regulatory" evidence="14">
    <location>
        <begin position="14"/>
        <end position="133"/>
    </location>
</feature>
<organism evidence="17 18">
    <name type="scientific">Marinospirillum alkaliphilum DSM 21637</name>
    <dbReference type="NCBI Taxonomy" id="1122209"/>
    <lineage>
        <taxon>Bacteria</taxon>
        <taxon>Pseudomonadati</taxon>
        <taxon>Pseudomonadota</taxon>
        <taxon>Gammaproteobacteria</taxon>
        <taxon>Oceanospirillales</taxon>
        <taxon>Oceanospirillaceae</taxon>
        <taxon>Marinospirillum</taxon>
    </lineage>
</organism>
<dbReference type="SUPFAM" id="SSF55785">
    <property type="entry name" value="PYP-like sensor domain (PAS domain)"/>
    <property type="match status" value="1"/>
</dbReference>
<feature type="domain" description="Response regulatory" evidence="14">
    <location>
        <begin position="140"/>
        <end position="256"/>
    </location>
</feature>
<dbReference type="EC" id="2.7.13.3" evidence="3"/>
<dbReference type="InterPro" id="IPR036890">
    <property type="entry name" value="HATPase_C_sf"/>
</dbReference>
<dbReference type="PANTHER" id="PTHR43047">
    <property type="entry name" value="TWO-COMPONENT HISTIDINE PROTEIN KINASE"/>
    <property type="match status" value="1"/>
</dbReference>
<dbReference type="AlphaFoldDB" id="A0A1K1X3B6"/>
<name>A0A1K1X3B6_9GAMM</name>
<feature type="domain" description="Histidine kinase" evidence="13">
    <location>
        <begin position="417"/>
        <end position="634"/>
    </location>
</feature>
<dbReference type="InterPro" id="IPR003594">
    <property type="entry name" value="HATPase_dom"/>
</dbReference>
<dbReference type="PROSITE" id="PS50110">
    <property type="entry name" value="RESPONSE_REGULATORY"/>
    <property type="match status" value="2"/>
</dbReference>
<dbReference type="OrthoDB" id="6110670at2"/>
<evidence type="ECO:0000256" key="8">
    <source>
        <dbReference type="ARBA" id="ARBA00022840"/>
    </source>
</evidence>
<dbReference type="SUPFAM" id="SSF55874">
    <property type="entry name" value="ATPase domain of HSP90 chaperone/DNA topoisomerase II/histidine kinase"/>
    <property type="match status" value="1"/>
</dbReference>
<evidence type="ECO:0000256" key="6">
    <source>
        <dbReference type="ARBA" id="ARBA00022741"/>
    </source>
</evidence>
<dbReference type="InterPro" id="IPR004358">
    <property type="entry name" value="Sig_transdc_His_kin-like_C"/>
</dbReference>
<dbReference type="EMBL" id="FPJW01000005">
    <property type="protein sequence ID" value="SFX44136.1"/>
    <property type="molecule type" value="Genomic_DNA"/>
</dbReference>
<evidence type="ECO:0000259" key="14">
    <source>
        <dbReference type="PROSITE" id="PS50110"/>
    </source>
</evidence>
<dbReference type="CDD" id="cd00130">
    <property type="entry name" value="PAS"/>
    <property type="match status" value="1"/>
</dbReference>
<dbReference type="Gene3D" id="3.30.565.10">
    <property type="entry name" value="Histidine kinase-like ATPase, C-terminal domain"/>
    <property type="match status" value="1"/>
</dbReference>
<keyword evidence="12" id="KW-0175">Coiled coil</keyword>
<dbReference type="Pfam" id="PF02518">
    <property type="entry name" value="HATPase_c"/>
    <property type="match status" value="1"/>
</dbReference>
<dbReference type="PROSITE" id="PS50109">
    <property type="entry name" value="HIS_KIN"/>
    <property type="match status" value="1"/>
</dbReference>
<accession>A0A1K1X3B6</accession>
<evidence type="ECO:0000256" key="1">
    <source>
        <dbReference type="ARBA" id="ARBA00000085"/>
    </source>
</evidence>
<keyword evidence="10" id="KW-0472">Membrane</keyword>
<dbReference type="FunFam" id="1.10.287.130:FF:000038">
    <property type="entry name" value="Sensory transduction histidine kinase"/>
    <property type="match status" value="1"/>
</dbReference>
<evidence type="ECO:0000256" key="3">
    <source>
        <dbReference type="ARBA" id="ARBA00012438"/>
    </source>
</evidence>
<proteinExistence type="predicted"/>
<comment type="subcellular location">
    <subcellularLocation>
        <location evidence="2">Membrane</location>
    </subcellularLocation>
</comment>
<feature type="coiled-coil region" evidence="12">
    <location>
        <begin position="390"/>
        <end position="417"/>
    </location>
</feature>
<sequence length="641" mass="71709">MQLMTAAGRKSPGLICLVEDDPEQAALLDFNLHQAGFDVAVFAGLEAFRAQVESRALQPAAVIMDLMFPEGALAGAHLIQELQLDAGLDFPVVFISSRNDIHARLAAQRAGAVAYLNKPLDPGQLIFRLNSLLHCHDPWRVLLLADNNTALRLLAGQLESEGMVLQLLDDPMLLLQAYQAFQPDVLLMDASLPLVKRLELPRLLREYQGLEQRPVFLMVDDLDDVSRLQGLTRDTDDFLVFAIESDQLVSTLIAKARRSRLDQLMQSRTRQSMDALVRHRQALNYHAIVSVADPAGRITYANDQFCRVSGYTREQLLGQNHRILKSDQHPPAFYQQLWKTISAGLIWQGEVCNRARDGSYYWVHSTITPFFDEAGNIREYISIRTDITRLKQTELALSKARDEAEQANQAKSRFLSNMSHELRTPLNAVIGFAQLMECDDSLSEDNRDNVLEISRAGKHLLELINDVLDLARVESGQLRLSMESVQLADLAQECCPLINPMVATHQLRLAVDFPPGIYVWADRLRLKQVLMNLVTNAIKYNRHQGLVRVWVESAGQPGWARILVQDTGQGIPVDKLAELWQPFNRLGAEHSGVEGTGIGLVICRQLIQQMGGRIGVESEVGKGSTFWLELPHDMAEGAEDA</sequence>
<evidence type="ECO:0000256" key="9">
    <source>
        <dbReference type="ARBA" id="ARBA00023012"/>
    </source>
</evidence>
<dbReference type="InterPro" id="IPR036097">
    <property type="entry name" value="HisK_dim/P_sf"/>
</dbReference>
<evidence type="ECO:0000256" key="11">
    <source>
        <dbReference type="PROSITE-ProRule" id="PRU00169"/>
    </source>
</evidence>
<dbReference type="GO" id="GO:0005524">
    <property type="term" value="F:ATP binding"/>
    <property type="evidence" value="ECO:0007669"/>
    <property type="project" value="UniProtKB-KW"/>
</dbReference>
<dbReference type="CDD" id="cd00082">
    <property type="entry name" value="HisKA"/>
    <property type="match status" value="1"/>
</dbReference>
<dbReference type="InterPro" id="IPR005467">
    <property type="entry name" value="His_kinase_dom"/>
</dbReference>
<dbReference type="PROSITE" id="PS50113">
    <property type="entry name" value="PAC"/>
    <property type="match status" value="1"/>
</dbReference>
<reference evidence="17 18" key="1">
    <citation type="submission" date="2016-11" db="EMBL/GenBank/DDBJ databases">
        <authorList>
            <person name="Jaros S."/>
            <person name="Januszkiewicz K."/>
            <person name="Wedrychowicz H."/>
        </authorList>
    </citation>
    <scope>NUCLEOTIDE SEQUENCE [LARGE SCALE GENOMIC DNA]</scope>
    <source>
        <strain evidence="17 18">DSM 21637</strain>
    </source>
</reference>
<evidence type="ECO:0000256" key="10">
    <source>
        <dbReference type="ARBA" id="ARBA00023136"/>
    </source>
</evidence>